<accession>A0A484NMQ6</accession>
<dbReference type="EMBL" id="OOIL02006765">
    <property type="protein sequence ID" value="VFR01637.1"/>
    <property type="molecule type" value="Genomic_DNA"/>
</dbReference>
<proteinExistence type="predicted"/>
<keyword evidence="2" id="KW-1185">Reference proteome</keyword>
<evidence type="ECO:0000313" key="1">
    <source>
        <dbReference type="EMBL" id="VFR01637.1"/>
    </source>
</evidence>
<dbReference type="AlphaFoldDB" id="A0A484NMQ6"/>
<name>A0A484NMQ6_9ASTE</name>
<organism evidence="1 2">
    <name type="scientific">Cuscuta campestris</name>
    <dbReference type="NCBI Taxonomy" id="132261"/>
    <lineage>
        <taxon>Eukaryota</taxon>
        <taxon>Viridiplantae</taxon>
        <taxon>Streptophyta</taxon>
        <taxon>Embryophyta</taxon>
        <taxon>Tracheophyta</taxon>
        <taxon>Spermatophyta</taxon>
        <taxon>Magnoliopsida</taxon>
        <taxon>eudicotyledons</taxon>
        <taxon>Gunneridae</taxon>
        <taxon>Pentapetalae</taxon>
        <taxon>asterids</taxon>
        <taxon>lamiids</taxon>
        <taxon>Solanales</taxon>
        <taxon>Convolvulaceae</taxon>
        <taxon>Cuscuteae</taxon>
        <taxon>Cuscuta</taxon>
        <taxon>Cuscuta subgen. Grammica</taxon>
        <taxon>Cuscuta sect. Cleistogrammica</taxon>
    </lineage>
</organism>
<dbReference type="Proteomes" id="UP000595140">
    <property type="component" value="Unassembled WGS sequence"/>
</dbReference>
<protein>
    <submittedName>
        <fullName evidence="1">Uncharacterized protein</fullName>
    </submittedName>
</protein>
<evidence type="ECO:0000313" key="2">
    <source>
        <dbReference type="Proteomes" id="UP000595140"/>
    </source>
</evidence>
<gene>
    <name evidence="1" type="ORF">CCAM_LOCUS43412</name>
</gene>
<reference evidence="1 2" key="1">
    <citation type="submission" date="2018-04" db="EMBL/GenBank/DDBJ databases">
        <authorList>
            <person name="Vogel A."/>
        </authorList>
    </citation>
    <scope>NUCLEOTIDE SEQUENCE [LARGE SCALE GENOMIC DNA]</scope>
</reference>
<sequence>MNKLMNTPLSPLPLLTVRSQENAEFSRAGPSRHRNHHLRNSSHHRAAGLLGLGVGTLGRLPALFSPSLLFSVYPPPFAFREHVYLYWLKFDAGTSSNDQDWLQLNWQRNEYIFTL</sequence>